<reference evidence="2" key="1">
    <citation type="submission" date="2019-11" db="EMBL/GenBank/DDBJ databases">
        <title>Genome sequence of Heliorestis convoluta strain HH, an alkaliphilic and minimalistic phototrophic bacterium from a soda lake in Egypt.</title>
        <authorList>
            <person name="Dewey E.D."/>
            <person name="Stokes L.M."/>
            <person name="Burchell B.M."/>
            <person name="Shaffer K.N."/>
            <person name="Huntington A.M."/>
            <person name="Baker J.M."/>
            <person name="Nadendla S."/>
            <person name="Giglio M.G."/>
            <person name="Touchman J.W."/>
            <person name="Blankenship R.E."/>
            <person name="Madigan M.T."/>
            <person name="Sattley W.M."/>
        </authorList>
    </citation>
    <scope>NUCLEOTIDE SEQUENCE [LARGE SCALE GENOMIC DNA]</scope>
    <source>
        <strain evidence="2">HH</strain>
    </source>
</reference>
<dbReference type="KEGG" id="hcv:FTV88_2147"/>
<dbReference type="Proteomes" id="UP000366051">
    <property type="component" value="Chromosome"/>
</dbReference>
<dbReference type="Gene3D" id="3.40.50.2300">
    <property type="match status" value="1"/>
</dbReference>
<accession>A0A5Q2N6R3</accession>
<dbReference type="PROSITE" id="PS51257">
    <property type="entry name" value="PROKAR_LIPOPROTEIN"/>
    <property type="match status" value="1"/>
</dbReference>
<protein>
    <submittedName>
        <fullName evidence="1">Putative membrane protein</fullName>
    </submittedName>
</protein>
<evidence type="ECO:0000313" key="1">
    <source>
        <dbReference type="EMBL" id="QGG48245.1"/>
    </source>
</evidence>
<evidence type="ECO:0000313" key="2">
    <source>
        <dbReference type="Proteomes" id="UP000366051"/>
    </source>
</evidence>
<proteinExistence type="predicted"/>
<dbReference type="EMBL" id="CP045875">
    <property type="protein sequence ID" value="QGG48245.1"/>
    <property type="molecule type" value="Genomic_DNA"/>
</dbReference>
<keyword evidence="2" id="KW-1185">Reference proteome</keyword>
<organism evidence="1 2">
    <name type="scientific">Heliorestis convoluta</name>
    <dbReference type="NCBI Taxonomy" id="356322"/>
    <lineage>
        <taxon>Bacteria</taxon>
        <taxon>Bacillati</taxon>
        <taxon>Bacillota</taxon>
        <taxon>Clostridia</taxon>
        <taxon>Eubacteriales</taxon>
        <taxon>Heliobacteriaceae</taxon>
        <taxon>Heliorestis</taxon>
    </lineage>
</organism>
<name>A0A5Q2N6R3_9FIRM</name>
<dbReference type="AlphaFoldDB" id="A0A5Q2N6R3"/>
<gene>
    <name evidence="1" type="ORF">FTV88_2147</name>
</gene>
<dbReference type="RefSeq" id="WP_162007986.1">
    <property type="nucleotide sequence ID" value="NZ_CP045875.1"/>
</dbReference>
<sequence>MKKLRFILIKFLVLSILLSILLMGCKDREAFEQIEPESPMVSTLPNLLGAVIAPEDSPYGQFNSVVREALQRIGHRQGMQVTIIEPSDFLEKEDTIHYFGQNGASYVFIIDPAYEEVVKAYEEAYVESSFVKFYEILPPPLIEIEIEEEPSSHLAETVDEDSFSDREEPAIDIEEQIERIISS</sequence>